<comment type="function">
    <text evidence="5">Toxic component of a toxin-antitoxin (TA) system. An RNase.</text>
</comment>
<evidence type="ECO:0000256" key="2">
    <source>
        <dbReference type="ARBA" id="ARBA00022722"/>
    </source>
</evidence>
<evidence type="ECO:0000256" key="4">
    <source>
        <dbReference type="ARBA" id="ARBA00022801"/>
    </source>
</evidence>
<dbReference type="Gene3D" id="3.40.50.1010">
    <property type="entry name" value="5'-nuclease"/>
    <property type="match status" value="1"/>
</dbReference>
<gene>
    <name evidence="5" type="primary">vapC</name>
    <name evidence="7" type="ORF">D0Y96_12735</name>
</gene>
<name>A0A372IND3_9BACT</name>
<dbReference type="Proteomes" id="UP000264702">
    <property type="component" value="Unassembled WGS sequence"/>
</dbReference>
<comment type="similarity">
    <text evidence="5">Belongs to the PINc/VapC protein family.</text>
</comment>
<dbReference type="GO" id="GO:0000287">
    <property type="term" value="F:magnesium ion binding"/>
    <property type="evidence" value="ECO:0007669"/>
    <property type="project" value="UniProtKB-UniRule"/>
</dbReference>
<keyword evidence="5" id="KW-0800">Toxin</keyword>
<dbReference type="InterPro" id="IPR029060">
    <property type="entry name" value="PIN-like_dom_sf"/>
</dbReference>
<feature type="domain" description="PIN" evidence="6">
    <location>
        <begin position="2"/>
        <end position="112"/>
    </location>
</feature>
<organism evidence="7 8">
    <name type="scientific">Paracidobacterium acidisoli</name>
    <dbReference type="NCBI Taxonomy" id="2303751"/>
    <lineage>
        <taxon>Bacteria</taxon>
        <taxon>Pseudomonadati</taxon>
        <taxon>Acidobacteriota</taxon>
        <taxon>Terriglobia</taxon>
        <taxon>Terriglobales</taxon>
        <taxon>Acidobacteriaceae</taxon>
        <taxon>Paracidobacterium</taxon>
    </lineage>
</organism>
<dbReference type="InterPro" id="IPR002716">
    <property type="entry name" value="PIN_dom"/>
</dbReference>
<dbReference type="EC" id="3.1.-.-" evidence="5"/>
<dbReference type="AlphaFoldDB" id="A0A372IND3"/>
<protein>
    <recommendedName>
        <fullName evidence="5">Ribonuclease VapC</fullName>
        <shortName evidence="5">RNase VapC</shortName>
        <ecNumber evidence="5">3.1.-.-</ecNumber>
    </recommendedName>
    <alternativeName>
        <fullName evidence="5">Toxin VapC</fullName>
    </alternativeName>
</protein>
<accession>A0A372IND3</accession>
<proteinExistence type="inferred from homology"/>
<dbReference type="GO" id="GO:0016787">
    <property type="term" value="F:hydrolase activity"/>
    <property type="evidence" value="ECO:0007669"/>
    <property type="project" value="UniProtKB-KW"/>
</dbReference>
<dbReference type="InterPro" id="IPR022907">
    <property type="entry name" value="VapC_family"/>
</dbReference>
<keyword evidence="1 5" id="KW-1277">Toxin-antitoxin system</keyword>
<keyword evidence="2 5" id="KW-0540">Nuclease</keyword>
<dbReference type="Pfam" id="PF01850">
    <property type="entry name" value="PIN"/>
    <property type="match status" value="1"/>
</dbReference>
<comment type="cofactor">
    <cofactor evidence="5">
        <name>Mg(2+)</name>
        <dbReference type="ChEBI" id="CHEBI:18420"/>
    </cofactor>
</comment>
<dbReference type="OrthoDB" id="329172at2"/>
<evidence type="ECO:0000313" key="7">
    <source>
        <dbReference type="EMBL" id="RFU16259.1"/>
    </source>
</evidence>
<keyword evidence="8" id="KW-1185">Reference proteome</keyword>
<dbReference type="RefSeq" id="WP_117300431.1">
    <property type="nucleotide sequence ID" value="NZ_QVQT02000004.1"/>
</dbReference>
<dbReference type="SUPFAM" id="SSF88723">
    <property type="entry name" value="PIN domain-like"/>
    <property type="match status" value="1"/>
</dbReference>
<evidence type="ECO:0000256" key="3">
    <source>
        <dbReference type="ARBA" id="ARBA00022723"/>
    </source>
</evidence>
<feature type="binding site" evidence="5">
    <location>
        <position position="5"/>
    </location>
    <ligand>
        <name>Mg(2+)</name>
        <dbReference type="ChEBI" id="CHEBI:18420"/>
    </ligand>
</feature>
<keyword evidence="5" id="KW-0460">Magnesium</keyword>
<feature type="binding site" evidence="5">
    <location>
        <position position="86"/>
    </location>
    <ligand>
        <name>Mg(2+)</name>
        <dbReference type="ChEBI" id="CHEBI:18420"/>
    </ligand>
</feature>
<comment type="caution">
    <text evidence="7">The sequence shown here is derived from an EMBL/GenBank/DDBJ whole genome shotgun (WGS) entry which is preliminary data.</text>
</comment>
<dbReference type="GO" id="GO:0090729">
    <property type="term" value="F:toxin activity"/>
    <property type="evidence" value="ECO:0007669"/>
    <property type="project" value="UniProtKB-KW"/>
</dbReference>
<keyword evidence="3 5" id="KW-0479">Metal-binding</keyword>
<dbReference type="EMBL" id="QVQT01000004">
    <property type="protein sequence ID" value="RFU16259.1"/>
    <property type="molecule type" value="Genomic_DNA"/>
</dbReference>
<sequence>MILADTSVWIDHLRNANPEMQKRLSRDQIVMHPFIAAEIALGSLRNRQARLYELDSLRQVTVAQTGEVRHMIETRSLYAKGIGLIDAHLILSCLLTPGTRLWTRDTALRDSAKAVGVLADLS</sequence>
<evidence type="ECO:0000259" key="6">
    <source>
        <dbReference type="Pfam" id="PF01850"/>
    </source>
</evidence>
<evidence type="ECO:0000256" key="1">
    <source>
        <dbReference type="ARBA" id="ARBA00022649"/>
    </source>
</evidence>
<evidence type="ECO:0000256" key="5">
    <source>
        <dbReference type="HAMAP-Rule" id="MF_00265"/>
    </source>
</evidence>
<evidence type="ECO:0000313" key="8">
    <source>
        <dbReference type="Proteomes" id="UP000264702"/>
    </source>
</evidence>
<reference evidence="7 8" key="1">
    <citation type="submission" date="2018-08" db="EMBL/GenBank/DDBJ databases">
        <title>Acidipila sp. 4G-K13, an acidobacterium isolated from forest soil.</title>
        <authorList>
            <person name="Gao Z.-H."/>
            <person name="Qiu L.-H."/>
        </authorList>
    </citation>
    <scope>NUCLEOTIDE SEQUENCE [LARGE SCALE GENOMIC DNA]</scope>
    <source>
        <strain evidence="7 8">4G-K13</strain>
    </source>
</reference>
<dbReference type="GO" id="GO:0004540">
    <property type="term" value="F:RNA nuclease activity"/>
    <property type="evidence" value="ECO:0007669"/>
    <property type="project" value="InterPro"/>
</dbReference>
<dbReference type="HAMAP" id="MF_00265">
    <property type="entry name" value="VapC_Nob1"/>
    <property type="match status" value="1"/>
</dbReference>
<keyword evidence="4 5" id="KW-0378">Hydrolase</keyword>